<feature type="transmembrane region" description="Helical" evidence="7">
    <location>
        <begin position="484"/>
        <end position="504"/>
    </location>
</feature>
<sequence length="619" mass="68144">MAGVVSGANLGAVADPRLGDEVDYIGTTDEGRGGISHEIGAPDTHGHNTIYLDSSITFENYHYWAQRSREFEKHIQTDNVGLQGIGNMLIGRKPKVNPPKLEAAKVPADVASEGVVESNEKKAISNGENSGDSTSGSKDGWSHGVTESEWEMAQRATRTATWGSIFYLITTDILGPFNVPWAISQMGYGPGAALYTVFGILAYYSGMQLWKIFIGLDSTRYPMRNYGDVAFRIYGNWARVGVNFLQSFQFFLNVVLIIESSGQGLAQMAQGPSGNGFLCFIVAEVVFMLLGFILGQIRTLQRLSWLANIAIWLNVVVIIMTMVVVHQYPPNYAASLAAYNTPQGPIIKTANWPPGLTLFDRVNGLMNCVFAYGGATLFNELMAEMRRPYDFWKGFIYAEIFIYSVYLIMGMVVYSAQGQFAFNPAYQGIPNGAYRFQTLGNAVSFISALIAALLYGNIGIKVFYSAVCRDVFKMPPLDHKRGKLLWVAIVPIYWALAWILAAAIPQISNLTSFVGAACILQFSYTFPPILLVGYNCQKDAILPEEEFDPRTGVTTRVDSGWKRWMRGYKKKFAINTFDVLYSLAALATAGLGLYASGTGMHETFKATQLTPFTCKNPAG</sequence>
<feature type="transmembrane region" description="Helical" evidence="7">
    <location>
        <begin position="395"/>
        <end position="416"/>
    </location>
</feature>
<feature type="region of interest" description="Disordered" evidence="6">
    <location>
        <begin position="115"/>
        <end position="143"/>
    </location>
</feature>
<keyword evidence="10" id="KW-1185">Reference proteome</keyword>
<comment type="similarity">
    <text evidence="2">Belongs to the amino acid/polyamine transporter 2 family.</text>
</comment>
<feature type="transmembrane region" description="Helical" evidence="7">
    <location>
        <begin position="195"/>
        <end position="216"/>
    </location>
</feature>
<evidence type="ECO:0000256" key="2">
    <source>
        <dbReference type="ARBA" id="ARBA00008066"/>
    </source>
</evidence>
<accession>A0A2J6PKC3</accession>
<gene>
    <name evidence="9" type="ORF">NA56DRAFT_651005</name>
</gene>
<organism evidence="9 10">
    <name type="scientific">Hyaloscypha hepaticicola</name>
    <dbReference type="NCBI Taxonomy" id="2082293"/>
    <lineage>
        <taxon>Eukaryota</taxon>
        <taxon>Fungi</taxon>
        <taxon>Dikarya</taxon>
        <taxon>Ascomycota</taxon>
        <taxon>Pezizomycotina</taxon>
        <taxon>Leotiomycetes</taxon>
        <taxon>Helotiales</taxon>
        <taxon>Hyaloscyphaceae</taxon>
        <taxon>Hyaloscypha</taxon>
    </lineage>
</organism>
<dbReference type="STRING" id="1745343.A0A2J6PKC3"/>
<feature type="transmembrane region" description="Helical" evidence="7">
    <location>
        <begin position="305"/>
        <end position="325"/>
    </location>
</feature>
<dbReference type="OrthoDB" id="40134at2759"/>
<proteinExistence type="inferred from homology"/>
<dbReference type="InterPro" id="IPR013057">
    <property type="entry name" value="AA_transpt_TM"/>
</dbReference>
<evidence type="ECO:0000313" key="10">
    <source>
        <dbReference type="Proteomes" id="UP000235672"/>
    </source>
</evidence>
<evidence type="ECO:0000313" key="9">
    <source>
        <dbReference type="EMBL" id="PMD14439.1"/>
    </source>
</evidence>
<dbReference type="PANTHER" id="PTHR22950:SF461">
    <property type="entry name" value="AMINO ACID TRANSPORTER TRANSMEMBRANE DOMAIN-CONTAINING PROTEIN"/>
    <property type="match status" value="1"/>
</dbReference>
<evidence type="ECO:0000256" key="3">
    <source>
        <dbReference type="ARBA" id="ARBA00022692"/>
    </source>
</evidence>
<feature type="transmembrane region" description="Helical" evidence="7">
    <location>
        <begin position="510"/>
        <end position="532"/>
    </location>
</feature>
<reference evidence="9 10" key="1">
    <citation type="submission" date="2016-05" db="EMBL/GenBank/DDBJ databases">
        <title>A degradative enzymes factory behind the ericoid mycorrhizal symbiosis.</title>
        <authorList>
            <consortium name="DOE Joint Genome Institute"/>
            <person name="Martino E."/>
            <person name="Morin E."/>
            <person name="Grelet G."/>
            <person name="Kuo A."/>
            <person name="Kohler A."/>
            <person name="Daghino S."/>
            <person name="Barry K."/>
            <person name="Choi C."/>
            <person name="Cichocki N."/>
            <person name="Clum A."/>
            <person name="Copeland A."/>
            <person name="Hainaut M."/>
            <person name="Haridas S."/>
            <person name="Labutti K."/>
            <person name="Lindquist E."/>
            <person name="Lipzen A."/>
            <person name="Khouja H.-R."/>
            <person name="Murat C."/>
            <person name="Ohm R."/>
            <person name="Olson A."/>
            <person name="Spatafora J."/>
            <person name="Veneault-Fourrey C."/>
            <person name="Henrissat B."/>
            <person name="Grigoriev I."/>
            <person name="Martin F."/>
            <person name="Perotto S."/>
        </authorList>
    </citation>
    <scope>NUCLEOTIDE SEQUENCE [LARGE SCALE GENOMIC DNA]</scope>
    <source>
        <strain evidence="9 10">UAMH 7357</strain>
    </source>
</reference>
<protein>
    <recommendedName>
        <fullName evidence="8">Amino acid transporter transmembrane domain-containing protein</fullName>
    </recommendedName>
</protein>
<feature type="transmembrane region" description="Helical" evidence="7">
    <location>
        <begin position="273"/>
        <end position="293"/>
    </location>
</feature>
<dbReference type="Proteomes" id="UP000235672">
    <property type="component" value="Unassembled WGS sequence"/>
</dbReference>
<feature type="domain" description="Amino acid transporter transmembrane" evidence="8">
    <location>
        <begin position="159"/>
        <end position="530"/>
    </location>
</feature>
<dbReference type="PANTHER" id="PTHR22950">
    <property type="entry name" value="AMINO ACID TRANSPORTER"/>
    <property type="match status" value="1"/>
</dbReference>
<evidence type="ECO:0000256" key="1">
    <source>
        <dbReference type="ARBA" id="ARBA00004141"/>
    </source>
</evidence>
<evidence type="ECO:0000259" key="8">
    <source>
        <dbReference type="Pfam" id="PF01490"/>
    </source>
</evidence>
<keyword evidence="3 7" id="KW-0812">Transmembrane</keyword>
<comment type="subcellular location">
    <subcellularLocation>
        <location evidence="1">Membrane</location>
        <topology evidence="1">Multi-pass membrane protein</topology>
    </subcellularLocation>
</comment>
<dbReference type="AlphaFoldDB" id="A0A2J6PKC3"/>
<evidence type="ECO:0000256" key="5">
    <source>
        <dbReference type="ARBA" id="ARBA00023136"/>
    </source>
</evidence>
<dbReference type="GO" id="GO:0015179">
    <property type="term" value="F:L-amino acid transmembrane transporter activity"/>
    <property type="evidence" value="ECO:0007669"/>
    <property type="project" value="TreeGrafter"/>
</dbReference>
<evidence type="ECO:0000256" key="6">
    <source>
        <dbReference type="SAM" id="MobiDB-lite"/>
    </source>
</evidence>
<keyword evidence="4 7" id="KW-1133">Transmembrane helix</keyword>
<dbReference type="GO" id="GO:0016020">
    <property type="term" value="C:membrane"/>
    <property type="evidence" value="ECO:0007669"/>
    <property type="project" value="UniProtKB-SubCell"/>
</dbReference>
<keyword evidence="5 7" id="KW-0472">Membrane</keyword>
<feature type="compositionally biased region" description="Polar residues" evidence="6">
    <location>
        <begin position="126"/>
        <end position="137"/>
    </location>
</feature>
<feature type="transmembrane region" description="Helical" evidence="7">
    <location>
        <begin position="165"/>
        <end position="183"/>
    </location>
</feature>
<dbReference type="EMBL" id="KZ613522">
    <property type="protein sequence ID" value="PMD14439.1"/>
    <property type="molecule type" value="Genomic_DNA"/>
</dbReference>
<feature type="transmembrane region" description="Helical" evidence="7">
    <location>
        <begin position="364"/>
        <end position="383"/>
    </location>
</feature>
<name>A0A2J6PKC3_9HELO</name>
<evidence type="ECO:0000256" key="4">
    <source>
        <dbReference type="ARBA" id="ARBA00022989"/>
    </source>
</evidence>
<dbReference type="Pfam" id="PF01490">
    <property type="entry name" value="Aa_trans"/>
    <property type="match status" value="1"/>
</dbReference>
<feature type="transmembrane region" description="Helical" evidence="7">
    <location>
        <begin position="237"/>
        <end position="258"/>
    </location>
</feature>
<evidence type="ECO:0000256" key="7">
    <source>
        <dbReference type="SAM" id="Phobius"/>
    </source>
</evidence>
<feature type="transmembrane region" description="Helical" evidence="7">
    <location>
        <begin position="442"/>
        <end position="464"/>
    </location>
</feature>
<feature type="transmembrane region" description="Helical" evidence="7">
    <location>
        <begin position="572"/>
        <end position="595"/>
    </location>
</feature>